<dbReference type="Proteomes" id="UP000226031">
    <property type="component" value="Unassembled WGS sequence"/>
</dbReference>
<evidence type="ECO:0000256" key="9">
    <source>
        <dbReference type="SAM" id="SignalP"/>
    </source>
</evidence>
<dbReference type="GO" id="GO:0000981">
    <property type="term" value="F:DNA-binding transcription factor activity, RNA polymerase II-specific"/>
    <property type="evidence" value="ECO:0007669"/>
    <property type="project" value="InterPro"/>
</dbReference>
<dbReference type="Gene3D" id="4.10.240.10">
    <property type="entry name" value="Zn(2)-C6 fungal-type DNA-binding domain"/>
    <property type="match status" value="1"/>
</dbReference>
<keyword evidence="6" id="KW-0804">Transcription</keyword>
<evidence type="ECO:0000256" key="3">
    <source>
        <dbReference type="ARBA" id="ARBA00022833"/>
    </source>
</evidence>
<dbReference type="VEuPathDB" id="FungiDB:EMCG_06458"/>
<keyword evidence="2" id="KW-0479">Metal-binding</keyword>
<dbReference type="PROSITE" id="PS50048">
    <property type="entry name" value="ZN2_CY6_FUNGAL_2"/>
    <property type="match status" value="1"/>
</dbReference>
<feature type="chain" id="PRO_5012044277" description="Zn(2)-C6 fungal-type domain-containing protein" evidence="9">
    <location>
        <begin position="21"/>
        <end position="1010"/>
    </location>
</feature>
<comment type="caution">
    <text evidence="11">The sequence shown here is derived from an EMBL/GenBank/DDBJ whole genome shotgun (WGS) entry which is preliminary data.</text>
</comment>
<dbReference type="PANTHER" id="PTHR31313:SF81">
    <property type="entry name" value="TY1 ENHANCER ACTIVATOR"/>
    <property type="match status" value="1"/>
</dbReference>
<dbReference type="AlphaFoldDB" id="A0A2B7ZTE4"/>
<sequence length="1010" mass="113024">MIRLQLLLIFTLVSKDPWTARPGYNHPIPLPLREFTPLPGCARNDLVKAFTKRCPETVDFVLHTHLSTWWETSMAGDSGIKQGTGEQAVLPDLAPQTGKPKSRLKSRDNTTAVKRRCVSTACIACRKRKSKCDGNTPTCAACASVYHTPCIYDPNSDHRRKGVYKQDIDNLKNRNTTLQTLVQAILNYDEADVPELVRQIRSCEDLEEVAESILAREKASGKAVTREVYIDDDHGQISDVPQFESELAGKMSELIMDGSVRFVGGTSNLIFLPAEFYFEEPDSSFALLEQNEDTDDSITGWTRVTKSKELIRHLLTMYFTWHYAYFTTMSKKLFYRDFVKGRSTQYCSSLLVNAMLALGCHFSSWPAARRDPKDSATAGDHFFKEAKRLILENDEHEKAKLCTVQALALMSVREAGCAREGSGWVYSGMSFRMAYDLGLNVDGTGIASHSLTEEDIDARRMTFWGCFLFDKCWSNYLGRQPQLLGSSISVPKFDVFPDEDAETWSPYTDSGVTREHIQPSRTRAVSLHILRLSEISSDLLSCFYHPTPLERHIGKQEELKRLSQLHTRLEAWRKGLPKEMEPKEGQLPQILLMHMFFQLLFIHLYRPFLKYTKSTSPLPAHVSPRKLCTQSASMISKLLRLYKRTYGFRQICNFAVYIAHSACTIHLLNLPDKTAKRDLIHGLKNLEEISESWLCARRTLRILDISAQKWNVDLPSEAVAILERSHAKFGPWGSWDQAHSPSNSDTSHKDRSNRPRSENSQTFATPEPVSLASKPTIPTPVTETAPPLQNPSFSQYQPFPPAAAQPSQQQPTHPMNLPSSLLPDHVFSVPVQKGSYRANINIVPKHETWTNTQQSPVDMSTGSNSPPIMNAPQLPALGGIENLVEASQDWWLKDQNALALGLDNWGESWDSTAGPVGTSMDFEPGIPAVALGSNEQMIGCSGHSLGTGQLSNANDGMGIEMPLTLPGYDAEYTDESGLSQTRTSLDQDTARPEQPSTADAESGNLSQMYY</sequence>
<evidence type="ECO:0000256" key="8">
    <source>
        <dbReference type="SAM" id="MobiDB-lite"/>
    </source>
</evidence>
<keyword evidence="9" id="KW-0732">Signal</keyword>
<dbReference type="PANTHER" id="PTHR31313">
    <property type="entry name" value="TY1 ENHANCER ACTIVATOR"/>
    <property type="match status" value="1"/>
</dbReference>
<dbReference type="Pfam" id="PF00172">
    <property type="entry name" value="Zn_clus"/>
    <property type="match status" value="1"/>
</dbReference>
<accession>A0A2B7ZTE4</accession>
<dbReference type="CDD" id="cd12148">
    <property type="entry name" value="fungal_TF_MHR"/>
    <property type="match status" value="1"/>
</dbReference>
<evidence type="ECO:0000256" key="2">
    <source>
        <dbReference type="ARBA" id="ARBA00022723"/>
    </source>
</evidence>
<feature type="region of interest" description="Disordered" evidence="8">
    <location>
        <begin position="968"/>
        <end position="1010"/>
    </location>
</feature>
<dbReference type="GO" id="GO:0008270">
    <property type="term" value="F:zinc ion binding"/>
    <property type="evidence" value="ECO:0007669"/>
    <property type="project" value="InterPro"/>
</dbReference>
<feature type="signal peptide" evidence="9">
    <location>
        <begin position="1"/>
        <end position="20"/>
    </location>
</feature>
<organism evidence="11 12">
    <name type="scientific">[Emmonsia] crescens</name>
    <dbReference type="NCBI Taxonomy" id="73230"/>
    <lineage>
        <taxon>Eukaryota</taxon>
        <taxon>Fungi</taxon>
        <taxon>Dikarya</taxon>
        <taxon>Ascomycota</taxon>
        <taxon>Pezizomycotina</taxon>
        <taxon>Eurotiomycetes</taxon>
        <taxon>Eurotiomycetidae</taxon>
        <taxon>Onygenales</taxon>
        <taxon>Ajellomycetaceae</taxon>
        <taxon>Emergomyces</taxon>
    </lineage>
</organism>
<dbReference type="GO" id="GO:0006351">
    <property type="term" value="P:DNA-templated transcription"/>
    <property type="evidence" value="ECO:0007669"/>
    <property type="project" value="InterPro"/>
</dbReference>
<feature type="domain" description="Zn(2)-C6 fungal-type" evidence="10">
    <location>
        <begin position="121"/>
        <end position="152"/>
    </location>
</feature>
<evidence type="ECO:0000256" key="1">
    <source>
        <dbReference type="ARBA" id="ARBA00004123"/>
    </source>
</evidence>
<reference evidence="11 12" key="1">
    <citation type="submission" date="2017-10" db="EMBL/GenBank/DDBJ databases">
        <title>Comparative genomics in systemic dimorphic fungi from Ajellomycetaceae.</title>
        <authorList>
            <person name="Munoz J.F."/>
            <person name="Mcewen J.G."/>
            <person name="Clay O.K."/>
            <person name="Cuomo C.A."/>
        </authorList>
    </citation>
    <scope>NUCLEOTIDE SEQUENCE [LARGE SCALE GENOMIC DNA]</scope>
    <source>
        <strain evidence="11 12">UAMH4076</strain>
    </source>
</reference>
<dbReference type="InterPro" id="IPR051615">
    <property type="entry name" value="Transcr_Regulatory_Elem"/>
</dbReference>
<evidence type="ECO:0000256" key="7">
    <source>
        <dbReference type="ARBA" id="ARBA00023242"/>
    </source>
</evidence>
<dbReference type="SUPFAM" id="SSF57701">
    <property type="entry name" value="Zn2/Cys6 DNA-binding domain"/>
    <property type="match status" value="1"/>
</dbReference>
<dbReference type="InterPro" id="IPR007219">
    <property type="entry name" value="XnlR_reg_dom"/>
</dbReference>
<keyword evidence="3" id="KW-0862">Zinc</keyword>
<dbReference type="InterPro" id="IPR001138">
    <property type="entry name" value="Zn2Cys6_DnaBD"/>
</dbReference>
<proteinExistence type="predicted"/>
<keyword evidence="4" id="KW-0805">Transcription regulation</keyword>
<evidence type="ECO:0000256" key="5">
    <source>
        <dbReference type="ARBA" id="ARBA00023125"/>
    </source>
</evidence>
<keyword evidence="7" id="KW-0539">Nucleus</keyword>
<dbReference type="Pfam" id="PF04082">
    <property type="entry name" value="Fungal_trans"/>
    <property type="match status" value="1"/>
</dbReference>
<dbReference type="CDD" id="cd00067">
    <property type="entry name" value="GAL4"/>
    <property type="match status" value="1"/>
</dbReference>
<dbReference type="GO" id="GO:0003677">
    <property type="term" value="F:DNA binding"/>
    <property type="evidence" value="ECO:0007669"/>
    <property type="project" value="UniProtKB-KW"/>
</dbReference>
<feature type="compositionally biased region" description="Basic and acidic residues" evidence="8">
    <location>
        <begin position="746"/>
        <end position="757"/>
    </location>
</feature>
<dbReference type="InterPro" id="IPR036864">
    <property type="entry name" value="Zn2-C6_fun-type_DNA-bd_sf"/>
</dbReference>
<dbReference type="SMART" id="SM00066">
    <property type="entry name" value="GAL4"/>
    <property type="match status" value="1"/>
</dbReference>
<evidence type="ECO:0000313" key="12">
    <source>
        <dbReference type="Proteomes" id="UP000226031"/>
    </source>
</evidence>
<dbReference type="SMART" id="SM00906">
    <property type="entry name" value="Fungal_trans"/>
    <property type="match status" value="1"/>
</dbReference>
<evidence type="ECO:0000313" key="11">
    <source>
        <dbReference type="EMBL" id="PGH36955.1"/>
    </source>
</evidence>
<keyword evidence="5" id="KW-0238">DNA-binding</keyword>
<dbReference type="GO" id="GO:0005634">
    <property type="term" value="C:nucleus"/>
    <property type="evidence" value="ECO:0007669"/>
    <property type="project" value="UniProtKB-SubCell"/>
</dbReference>
<feature type="compositionally biased region" description="Polar residues" evidence="8">
    <location>
        <begin position="976"/>
        <end position="987"/>
    </location>
</feature>
<dbReference type="PROSITE" id="PS00463">
    <property type="entry name" value="ZN2_CY6_FUNGAL_1"/>
    <property type="match status" value="1"/>
</dbReference>
<gene>
    <name evidence="11" type="ORF">GX50_00190</name>
</gene>
<evidence type="ECO:0000259" key="10">
    <source>
        <dbReference type="PROSITE" id="PS50048"/>
    </source>
</evidence>
<keyword evidence="12" id="KW-1185">Reference proteome</keyword>
<evidence type="ECO:0000256" key="6">
    <source>
        <dbReference type="ARBA" id="ARBA00023163"/>
    </source>
</evidence>
<comment type="subcellular location">
    <subcellularLocation>
        <location evidence="1">Nucleus</location>
    </subcellularLocation>
</comment>
<feature type="compositionally biased region" description="Polar residues" evidence="8">
    <location>
        <begin position="994"/>
        <end position="1010"/>
    </location>
</feature>
<feature type="region of interest" description="Disordered" evidence="8">
    <location>
        <begin position="87"/>
        <end position="108"/>
    </location>
</feature>
<protein>
    <recommendedName>
        <fullName evidence="10">Zn(2)-C6 fungal-type domain-containing protein</fullName>
    </recommendedName>
</protein>
<dbReference type="STRING" id="73230.A0A2B7ZTE4"/>
<evidence type="ECO:0000256" key="4">
    <source>
        <dbReference type="ARBA" id="ARBA00023015"/>
    </source>
</evidence>
<feature type="region of interest" description="Disordered" evidence="8">
    <location>
        <begin position="733"/>
        <end position="821"/>
    </location>
</feature>
<name>A0A2B7ZTE4_9EURO</name>
<dbReference type="EMBL" id="PDND01000002">
    <property type="protein sequence ID" value="PGH36955.1"/>
    <property type="molecule type" value="Genomic_DNA"/>
</dbReference>